<evidence type="ECO:0000256" key="7">
    <source>
        <dbReference type="SAM" id="Phobius"/>
    </source>
</evidence>
<keyword evidence="7" id="KW-0472">Membrane</keyword>
<dbReference type="AlphaFoldDB" id="A0A652KXU2"/>
<dbReference type="InterPro" id="IPR000209">
    <property type="entry name" value="Peptidase_S8/S53_dom"/>
</dbReference>
<feature type="active site" description="Charge relay system" evidence="5">
    <location>
        <position position="109"/>
    </location>
</feature>
<evidence type="ECO:0000256" key="4">
    <source>
        <dbReference type="ARBA" id="ARBA00022825"/>
    </source>
</evidence>
<comment type="similarity">
    <text evidence="1 5">Belongs to the peptidase S8 family.</text>
</comment>
<evidence type="ECO:0000256" key="8">
    <source>
        <dbReference type="SAM" id="SignalP"/>
    </source>
</evidence>
<dbReference type="InterPro" id="IPR015500">
    <property type="entry name" value="Peptidase_S8_subtilisin-rel"/>
</dbReference>
<keyword evidence="7" id="KW-1133">Transmembrane helix</keyword>
<dbReference type="Pfam" id="PF00082">
    <property type="entry name" value="Peptidase_S8"/>
    <property type="match status" value="1"/>
</dbReference>
<dbReference type="RefSeq" id="WP_147984015.1">
    <property type="nucleotide sequence ID" value="NZ_RDBM01000035.1"/>
</dbReference>
<keyword evidence="4 5" id="KW-0720">Serine protease</keyword>
<sequence length="415" mass="42603">MTAGMSQTRKRRMSLGMRGRVFGTVVLAGALSVGFAGTASADVDAQSKQWYLTPMHAEEMWKSATGKGIKVAVIDTGVNPETPSLKGQVLRGFDATGASGDEFDDYAGHGTTMAELIAGTGDGGGLKGLAPDTKIIPLRVAGADWETKESLNPLDTADAIRAAADSDAQIISMSFGNEFKLDQEIEAVKYAESKGKLFFSAVGNEGGEGNKPTYPAAYPEVVGVAATDPQGKASEYSQHGDFVDIAAPGDGIPTWCDSNFQGYCESEGGTSQATAITSAAAALIWSAHPDWTANQVLNVLLDTAGRGDMEKGEVSNYVGHGIIRPAVNILKGTGDPGAPDISPLTNEKTAGSPASPAASASGSSQPENKEKAEDAAMAGSSTDDGSQLGLILGGVAVVLVLGGGAFVLARRRRSA</sequence>
<keyword evidence="7" id="KW-0812">Transmembrane</keyword>
<dbReference type="InterPro" id="IPR036852">
    <property type="entry name" value="Peptidase_S8/S53_dom_sf"/>
</dbReference>
<evidence type="ECO:0000256" key="6">
    <source>
        <dbReference type="SAM" id="MobiDB-lite"/>
    </source>
</evidence>
<feature type="region of interest" description="Disordered" evidence="6">
    <location>
        <begin position="334"/>
        <end position="384"/>
    </location>
</feature>
<feature type="domain" description="Peptidase S8/S53" evidence="9">
    <location>
        <begin position="66"/>
        <end position="321"/>
    </location>
</feature>
<feature type="signal peptide" evidence="8">
    <location>
        <begin position="1"/>
        <end position="41"/>
    </location>
</feature>
<dbReference type="EMBL" id="RDBM01000035">
    <property type="protein sequence ID" value="TXS27738.1"/>
    <property type="molecule type" value="Genomic_DNA"/>
</dbReference>
<accession>A0A652KXU2</accession>
<evidence type="ECO:0000259" key="9">
    <source>
        <dbReference type="Pfam" id="PF00082"/>
    </source>
</evidence>
<keyword evidence="8" id="KW-0732">Signal</keyword>
<dbReference type="Gene3D" id="3.40.50.200">
    <property type="entry name" value="Peptidase S8/S53 domain"/>
    <property type="match status" value="1"/>
</dbReference>
<dbReference type="SUPFAM" id="SSF52743">
    <property type="entry name" value="Subtilisin-like"/>
    <property type="match status" value="1"/>
</dbReference>
<dbReference type="PANTHER" id="PTHR43806">
    <property type="entry name" value="PEPTIDASE S8"/>
    <property type="match status" value="1"/>
</dbReference>
<dbReference type="PROSITE" id="PS51892">
    <property type="entry name" value="SUBTILASE"/>
    <property type="match status" value="1"/>
</dbReference>
<evidence type="ECO:0000256" key="5">
    <source>
        <dbReference type="PROSITE-ProRule" id="PRU01240"/>
    </source>
</evidence>
<evidence type="ECO:0000256" key="1">
    <source>
        <dbReference type="ARBA" id="ARBA00011073"/>
    </source>
</evidence>
<proteinExistence type="inferred from homology"/>
<keyword evidence="3 5" id="KW-0378">Hydrolase</keyword>
<evidence type="ECO:0000256" key="2">
    <source>
        <dbReference type="ARBA" id="ARBA00022670"/>
    </source>
</evidence>
<feature type="active site" description="Charge relay system" evidence="5">
    <location>
        <position position="75"/>
    </location>
</feature>
<name>A0A652KXU2_9ACTN</name>
<organism evidence="10">
    <name type="scientific">Streptomyces sp. gb1(2016)</name>
    <dbReference type="NCBI Taxonomy" id="1828321"/>
    <lineage>
        <taxon>Bacteria</taxon>
        <taxon>Bacillati</taxon>
        <taxon>Actinomycetota</taxon>
        <taxon>Actinomycetes</taxon>
        <taxon>Kitasatosporales</taxon>
        <taxon>Streptomycetaceae</taxon>
        <taxon>Streptomyces</taxon>
    </lineage>
</organism>
<feature type="compositionally biased region" description="Low complexity" evidence="6">
    <location>
        <begin position="350"/>
        <end position="364"/>
    </location>
</feature>
<protein>
    <submittedName>
        <fullName evidence="10">Serine protease</fullName>
    </submittedName>
</protein>
<reference evidence="10" key="1">
    <citation type="submission" date="2018-10" db="EMBL/GenBank/DDBJ databases">
        <authorList>
            <person name="Hariharan J."/>
            <person name="Choudoir M.J."/>
            <person name="Diebold P."/>
            <person name="Panke-Buisse K."/>
            <person name="Campbell A.N."/>
            <person name="Buckley D.H."/>
        </authorList>
    </citation>
    <scope>NUCLEOTIDE SEQUENCE</scope>
    <source>
        <strain evidence="10">Gb1</strain>
    </source>
</reference>
<evidence type="ECO:0000313" key="10">
    <source>
        <dbReference type="EMBL" id="TXS27738.1"/>
    </source>
</evidence>
<dbReference type="PANTHER" id="PTHR43806:SF11">
    <property type="entry name" value="CEREVISIN-RELATED"/>
    <property type="match status" value="1"/>
</dbReference>
<keyword evidence="2 5" id="KW-0645">Protease</keyword>
<dbReference type="GO" id="GO:0006508">
    <property type="term" value="P:proteolysis"/>
    <property type="evidence" value="ECO:0007669"/>
    <property type="project" value="UniProtKB-KW"/>
</dbReference>
<evidence type="ECO:0000256" key="3">
    <source>
        <dbReference type="ARBA" id="ARBA00022801"/>
    </source>
</evidence>
<feature type="transmembrane region" description="Helical" evidence="7">
    <location>
        <begin position="388"/>
        <end position="409"/>
    </location>
</feature>
<feature type="active site" description="Charge relay system" evidence="5">
    <location>
        <position position="271"/>
    </location>
</feature>
<gene>
    <name evidence="10" type="ORF">EAO74_17255</name>
</gene>
<dbReference type="InterPro" id="IPR050131">
    <property type="entry name" value="Peptidase_S8_subtilisin-like"/>
</dbReference>
<dbReference type="PRINTS" id="PR00723">
    <property type="entry name" value="SUBTILISIN"/>
</dbReference>
<dbReference type="GO" id="GO:0004252">
    <property type="term" value="F:serine-type endopeptidase activity"/>
    <property type="evidence" value="ECO:0007669"/>
    <property type="project" value="UniProtKB-UniRule"/>
</dbReference>
<comment type="caution">
    <text evidence="10">The sequence shown here is derived from an EMBL/GenBank/DDBJ whole genome shotgun (WGS) entry which is preliminary data.</text>
</comment>
<feature type="chain" id="PRO_5024830809" evidence="8">
    <location>
        <begin position="42"/>
        <end position="415"/>
    </location>
</feature>